<dbReference type="Pfam" id="PF09769">
    <property type="entry name" value="ApoO"/>
    <property type="match status" value="1"/>
</dbReference>
<dbReference type="PANTHER" id="PTHR28268:SF1">
    <property type="entry name" value="MICOS SUBUNIT MIC26"/>
    <property type="match status" value="1"/>
</dbReference>
<dbReference type="GO" id="GO:0042407">
    <property type="term" value="P:cristae formation"/>
    <property type="evidence" value="ECO:0007669"/>
    <property type="project" value="InterPro"/>
</dbReference>
<dbReference type="InterPro" id="IPR019166">
    <property type="entry name" value="MIC26/MIC27"/>
</dbReference>
<evidence type="ECO:0000313" key="3">
    <source>
        <dbReference type="EMBL" id="OCH89366.1"/>
    </source>
</evidence>
<keyword evidence="1" id="KW-0496">Mitochondrion</keyword>
<evidence type="ECO:0000313" key="4">
    <source>
        <dbReference type="Proteomes" id="UP000250043"/>
    </source>
</evidence>
<keyword evidence="1" id="KW-0999">Mitochondrion inner membrane</keyword>
<dbReference type="AlphaFoldDB" id="A0A8E2DJT6"/>
<gene>
    <name evidence="3" type="ORF">OBBRIDRAFT_835851</name>
</gene>
<evidence type="ECO:0000256" key="2">
    <source>
        <dbReference type="SAM" id="MobiDB-lite"/>
    </source>
</evidence>
<keyword evidence="1" id="KW-0472">Membrane</keyword>
<feature type="compositionally biased region" description="Low complexity" evidence="2">
    <location>
        <begin position="342"/>
        <end position="351"/>
    </location>
</feature>
<proteinExistence type="predicted"/>
<dbReference type="GO" id="GO:0061617">
    <property type="term" value="C:MICOS complex"/>
    <property type="evidence" value="ECO:0007669"/>
    <property type="project" value="UniProtKB-UniRule"/>
</dbReference>
<comment type="function">
    <text evidence="1">Component of the MICOS complex, a large protein complex of the mitochondrial inner membrane that plays crucial roles in the maintenance of crista junctions, inner membrane architecture, and formation of contact sites to the outer membrane.</text>
</comment>
<protein>
    <recommendedName>
        <fullName evidence="1">MICOS complex subunit</fullName>
    </recommendedName>
</protein>
<feature type="compositionally biased region" description="Basic and acidic residues" evidence="2">
    <location>
        <begin position="352"/>
        <end position="373"/>
    </location>
</feature>
<dbReference type="PANTHER" id="PTHR28268">
    <property type="entry name" value="MICOS SUBUNIT MIC26"/>
    <property type="match status" value="1"/>
</dbReference>
<name>A0A8E2DJT6_9APHY</name>
<evidence type="ECO:0000256" key="1">
    <source>
        <dbReference type="RuleBase" id="RU363021"/>
    </source>
</evidence>
<feature type="region of interest" description="Disordered" evidence="2">
    <location>
        <begin position="342"/>
        <end position="373"/>
    </location>
</feature>
<comment type="subcellular location">
    <subcellularLocation>
        <location evidence="1">Mitochondrion inner membrane</location>
    </subcellularLocation>
</comment>
<dbReference type="GO" id="GO:0044284">
    <property type="term" value="C:mitochondrial crista junction"/>
    <property type="evidence" value="ECO:0007669"/>
    <property type="project" value="TreeGrafter"/>
</dbReference>
<sequence>MGACASSGPRLASTAERGSPQFFSGLSAKKLMLRALATRRALLASIPAAALAAHETRDKPVLTTTVLLLSLKSHHRPIARRCVPASPAVGRQLPIYPAPEPELILVEAPLPLEAEIGVARRAVTQTLNDAHARVQAVVSRWIGVEQAVEHRLKSLVAPDEPLTPGLLYAGVAGLTGSILARNRSIALRASLPPLLFTLAFARFLPHTASNVRAYLSALEDAYAPRLAEVHATANAHAAMTWARAREGLGDARAGLEGAVEKGLGRVEEATGLKLRAGLGVRAEGEPERLVVAKAKMGESVRELKTDAAAVGAGAVVKEVAVEAGRVGEAAVQKTVEEVKEAGAAAASVVSSGKEEAKQEVKEVKEEQPPKRLV</sequence>
<accession>A0A8E2DJT6</accession>
<dbReference type="EMBL" id="KV722428">
    <property type="protein sequence ID" value="OCH89366.1"/>
    <property type="molecule type" value="Genomic_DNA"/>
</dbReference>
<comment type="subunit">
    <text evidence="1">Component of the mitochondrial contact site and cristae organizing system (MICOS) complex.</text>
</comment>
<dbReference type="Proteomes" id="UP000250043">
    <property type="component" value="Unassembled WGS sequence"/>
</dbReference>
<dbReference type="OrthoDB" id="2399148at2759"/>
<dbReference type="InterPro" id="IPR033181">
    <property type="entry name" value="Mic26_fungi"/>
</dbReference>
<keyword evidence="4" id="KW-1185">Reference proteome</keyword>
<reference evidence="3 4" key="1">
    <citation type="submission" date="2016-07" db="EMBL/GenBank/DDBJ databases">
        <title>Draft genome of the white-rot fungus Obba rivulosa 3A-2.</title>
        <authorList>
            <consortium name="DOE Joint Genome Institute"/>
            <person name="Miettinen O."/>
            <person name="Riley R."/>
            <person name="Acob R."/>
            <person name="Barry K."/>
            <person name="Cullen D."/>
            <person name="De Vries R."/>
            <person name="Hainaut M."/>
            <person name="Hatakka A."/>
            <person name="Henrissat B."/>
            <person name="Hilden K."/>
            <person name="Kuo R."/>
            <person name="Labutti K."/>
            <person name="Lipzen A."/>
            <person name="Makela M.R."/>
            <person name="Sandor L."/>
            <person name="Spatafora J.W."/>
            <person name="Grigoriev I.V."/>
            <person name="Hibbett D.S."/>
        </authorList>
    </citation>
    <scope>NUCLEOTIDE SEQUENCE [LARGE SCALE GENOMIC DNA]</scope>
    <source>
        <strain evidence="3 4">3A-2</strain>
    </source>
</reference>
<organism evidence="3 4">
    <name type="scientific">Obba rivulosa</name>
    <dbReference type="NCBI Taxonomy" id="1052685"/>
    <lineage>
        <taxon>Eukaryota</taxon>
        <taxon>Fungi</taxon>
        <taxon>Dikarya</taxon>
        <taxon>Basidiomycota</taxon>
        <taxon>Agaricomycotina</taxon>
        <taxon>Agaricomycetes</taxon>
        <taxon>Polyporales</taxon>
        <taxon>Gelatoporiaceae</taxon>
        <taxon>Obba</taxon>
    </lineage>
</organism>